<evidence type="ECO:0000256" key="7">
    <source>
        <dbReference type="ARBA" id="ARBA00022989"/>
    </source>
</evidence>
<evidence type="ECO:0008006" key="13">
    <source>
        <dbReference type="Google" id="ProtNLM"/>
    </source>
</evidence>
<evidence type="ECO:0000256" key="6">
    <source>
        <dbReference type="ARBA" id="ARBA00022968"/>
    </source>
</evidence>
<dbReference type="Pfam" id="PF11051">
    <property type="entry name" value="Mannosyl_trans3"/>
    <property type="match status" value="1"/>
</dbReference>
<dbReference type="PANTHER" id="PTHR31392:SF1">
    <property type="entry name" value="ALPHA-1,3-MANNOSYLTRANSFERASE MNN1-RELATED"/>
    <property type="match status" value="1"/>
</dbReference>
<evidence type="ECO:0000256" key="2">
    <source>
        <dbReference type="ARBA" id="ARBA00009105"/>
    </source>
</evidence>
<protein>
    <recommendedName>
        <fullName evidence="13">Nucleotide-diphospho-sugar transferase domain-containing protein</fullName>
    </recommendedName>
</protein>
<accession>A0A0G4IAT2</accession>
<evidence type="ECO:0000256" key="11">
    <source>
        <dbReference type="SAM" id="Phobius"/>
    </source>
</evidence>
<keyword evidence="7 11" id="KW-1133">Transmembrane helix</keyword>
<evidence type="ECO:0000256" key="3">
    <source>
        <dbReference type="ARBA" id="ARBA00022676"/>
    </source>
</evidence>
<evidence type="ECO:0000256" key="4">
    <source>
        <dbReference type="ARBA" id="ARBA00022679"/>
    </source>
</evidence>
<feature type="region of interest" description="Disordered" evidence="10">
    <location>
        <begin position="519"/>
        <end position="559"/>
    </location>
</feature>
<sequence length="559" mass="63212">MKLRPKGSAAWFWFAIFLIGLYVFCRSMALMFSMRADARRSLPFDDRPFAGLDETLLLRDQLLPHEAPSPDGDTSILICARSNDFASLAAAVWRIRRVLMSTLPIQLWALSASEHQWKDTERSWLRRNSVSFHDVETVSSGRWSEHVMPRVVSNGDKGFTCKIAAVYYTPSRHVMLMDTDVTLMKPPSHFFSLPCYTQHGFVFNRDRPWFVPRHVCEFAKFIGEGYPGPQANWHGSLVELCDRGDFMDSVQCASVVLIDRWRNSGMVGILPTVLLQGQQRYDAHGRYRKCVEPSCPALMGDKDTYWIAAHAAHRQKIRCEGQRRLRADENVEPECKGSIAAHPPCFLPEQMAIRFHNDRLGSLEYWMMWFSGHYRPEANLFMNATEKGQRTPLYIHHGQEEVKLRSDFQQAFFNGTGQVVIQHDGGASRSVCNFFGLDQKRGCLDIGMTREFGPVVTETIMRSLEEERTAVEEAAQEEVGSKGMEKGVGGEAAVSLKTTVPPLTGEFVEMSTRGVVGGGFLSAKRPEEDPPPSVHDEGGGRRLLLGFQEDSWESFHPPR</sequence>
<dbReference type="PANTHER" id="PTHR31392">
    <property type="entry name" value="ALPHA-1,3-MANNOSYLTRANSFERASE MNN1-RELATED"/>
    <property type="match status" value="1"/>
</dbReference>
<keyword evidence="6" id="KW-0735">Signal-anchor</keyword>
<keyword evidence="5 11" id="KW-0812">Transmembrane</keyword>
<evidence type="ECO:0000256" key="1">
    <source>
        <dbReference type="ARBA" id="ARBA00004606"/>
    </source>
</evidence>
<feature type="compositionally biased region" description="Basic and acidic residues" evidence="10">
    <location>
        <begin position="524"/>
        <end position="540"/>
    </location>
</feature>
<dbReference type="GO" id="GO:0005794">
    <property type="term" value="C:Golgi apparatus"/>
    <property type="evidence" value="ECO:0007669"/>
    <property type="project" value="TreeGrafter"/>
</dbReference>
<keyword evidence="3" id="KW-0328">Glycosyltransferase</keyword>
<keyword evidence="8 11" id="KW-0472">Membrane</keyword>
<evidence type="ECO:0000256" key="9">
    <source>
        <dbReference type="ARBA" id="ARBA00023180"/>
    </source>
</evidence>
<feature type="transmembrane region" description="Helical" evidence="11">
    <location>
        <begin position="12"/>
        <end position="32"/>
    </location>
</feature>
<evidence type="ECO:0000256" key="5">
    <source>
        <dbReference type="ARBA" id="ARBA00022692"/>
    </source>
</evidence>
<evidence type="ECO:0000256" key="10">
    <source>
        <dbReference type="SAM" id="MobiDB-lite"/>
    </source>
</evidence>
<proteinExistence type="inferred from homology"/>
<evidence type="ECO:0000256" key="8">
    <source>
        <dbReference type="ARBA" id="ARBA00023136"/>
    </source>
</evidence>
<reference evidence="12" key="1">
    <citation type="submission" date="2014-11" db="EMBL/GenBank/DDBJ databases">
        <authorList>
            <person name="Otto D Thomas"/>
            <person name="Naeem Raeece"/>
        </authorList>
    </citation>
    <scope>NUCLEOTIDE SEQUENCE</scope>
</reference>
<dbReference type="InterPro" id="IPR022751">
    <property type="entry name" value="Alpha_mannosyltransferase"/>
</dbReference>
<dbReference type="AlphaFoldDB" id="A0A0G4IAT2"/>
<dbReference type="EMBL" id="CDMZ01005772">
    <property type="protein sequence ID" value="CEM54280.1"/>
    <property type="molecule type" value="Genomic_DNA"/>
</dbReference>
<organism evidence="12">
    <name type="scientific">Chromera velia CCMP2878</name>
    <dbReference type="NCBI Taxonomy" id="1169474"/>
    <lineage>
        <taxon>Eukaryota</taxon>
        <taxon>Sar</taxon>
        <taxon>Alveolata</taxon>
        <taxon>Colpodellida</taxon>
        <taxon>Chromeraceae</taxon>
        <taxon>Chromera</taxon>
    </lineage>
</organism>
<evidence type="ECO:0000313" key="12">
    <source>
        <dbReference type="EMBL" id="CEM54280.1"/>
    </source>
</evidence>
<dbReference type="InterPro" id="IPR029044">
    <property type="entry name" value="Nucleotide-diphossugar_trans"/>
</dbReference>
<comment type="similarity">
    <text evidence="2">Belongs to the MNN1/MNT family.</text>
</comment>
<dbReference type="GO" id="GO:0016020">
    <property type="term" value="C:membrane"/>
    <property type="evidence" value="ECO:0007669"/>
    <property type="project" value="UniProtKB-SubCell"/>
</dbReference>
<keyword evidence="9" id="KW-0325">Glycoprotein</keyword>
<dbReference type="VEuPathDB" id="CryptoDB:Cvel_12658"/>
<name>A0A0G4IAT2_9ALVE</name>
<dbReference type="GO" id="GO:0006493">
    <property type="term" value="P:protein O-linked glycosylation"/>
    <property type="evidence" value="ECO:0007669"/>
    <property type="project" value="TreeGrafter"/>
</dbReference>
<gene>
    <name evidence="12" type="ORF">Cvel_12658</name>
</gene>
<dbReference type="GO" id="GO:0000033">
    <property type="term" value="F:alpha-1,3-mannosyltransferase activity"/>
    <property type="evidence" value="ECO:0007669"/>
    <property type="project" value="TreeGrafter"/>
</dbReference>
<comment type="subcellular location">
    <subcellularLocation>
        <location evidence="1">Membrane</location>
        <topology evidence="1">Single-pass type II membrane protein</topology>
    </subcellularLocation>
</comment>
<keyword evidence="4" id="KW-0808">Transferase</keyword>
<dbReference type="SUPFAM" id="SSF53448">
    <property type="entry name" value="Nucleotide-diphospho-sugar transferases"/>
    <property type="match status" value="1"/>
</dbReference>